<dbReference type="EMBL" id="NESQ01000220">
    <property type="protein sequence ID" value="PUU75645.1"/>
    <property type="molecule type" value="Genomic_DNA"/>
</dbReference>
<organism evidence="1 2">
    <name type="scientific">Tuber borchii</name>
    <name type="common">White truffle</name>
    <dbReference type="NCBI Taxonomy" id="42251"/>
    <lineage>
        <taxon>Eukaryota</taxon>
        <taxon>Fungi</taxon>
        <taxon>Dikarya</taxon>
        <taxon>Ascomycota</taxon>
        <taxon>Pezizomycotina</taxon>
        <taxon>Pezizomycetes</taxon>
        <taxon>Pezizales</taxon>
        <taxon>Tuberaceae</taxon>
        <taxon>Tuber</taxon>
    </lineage>
</organism>
<gene>
    <name evidence="1" type="ORF">B9Z19DRAFT_1130960</name>
</gene>
<comment type="caution">
    <text evidence="1">The sequence shown here is derived from an EMBL/GenBank/DDBJ whole genome shotgun (WGS) entry which is preliminary data.</text>
</comment>
<dbReference type="Proteomes" id="UP000244722">
    <property type="component" value="Unassembled WGS sequence"/>
</dbReference>
<evidence type="ECO:0000313" key="2">
    <source>
        <dbReference type="Proteomes" id="UP000244722"/>
    </source>
</evidence>
<protein>
    <submittedName>
        <fullName evidence="1">Uncharacterized protein</fullName>
    </submittedName>
</protein>
<reference evidence="1 2" key="1">
    <citation type="submission" date="2017-04" db="EMBL/GenBank/DDBJ databases">
        <title>Draft genome sequence of Tuber borchii Vittad., a whitish edible truffle.</title>
        <authorList>
            <consortium name="DOE Joint Genome Institute"/>
            <person name="Murat C."/>
            <person name="Kuo A."/>
            <person name="Barry K.W."/>
            <person name="Clum A."/>
            <person name="Dockter R.B."/>
            <person name="Fauchery L."/>
            <person name="Iotti M."/>
            <person name="Kohler A."/>
            <person name="Labutti K."/>
            <person name="Lindquist E.A."/>
            <person name="Lipzen A."/>
            <person name="Ohm R.A."/>
            <person name="Wang M."/>
            <person name="Grigoriev I.V."/>
            <person name="Zambonelli A."/>
            <person name="Martin F.M."/>
        </authorList>
    </citation>
    <scope>NUCLEOTIDE SEQUENCE [LARGE SCALE GENOMIC DNA]</scope>
    <source>
        <strain evidence="1 2">Tbo3840</strain>
    </source>
</reference>
<dbReference type="STRING" id="42251.A0A2T6ZJI1"/>
<dbReference type="AlphaFoldDB" id="A0A2T6ZJI1"/>
<proteinExistence type="predicted"/>
<sequence>MKMKNNLGTGALIETSTLKAYCHKHLPEQWRRDNDVDTAVTDVVDLYANTMTGTQWGDSLSAAIAGLDHALRNGILRNGNLPQIASTFGNKAKRSQDPKSTWKLGSGAPVIPGVIYDRVVKFIPRFDGSEVEEFMASTFVVVGIDWIGPSQTEGYGQNRSDRTGITWWLIRQEEQPSR</sequence>
<accession>A0A2T6ZJI1</accession>
<dbReference type="OrthoDB" id="20839at2759"/>
<name>A0A2T6ZJI1_TUBBO</name>
<evidence type="ECO:0000313" key="1">
    <source>
        <dbReference type="EMBL" id="PUU75645.1"/>
    </source>
</evidence>
<keyword evidence="2" id="KW-1185">Reference proteome</keyword>